<keyword evidence="3" id="KW-1185">Reference proteome</keyword>
<feature type="compositionally biased region" description="Low complexity" evidence="1">
    <location>
        <begin position="53"/>
        <end position="67"/>
    </location>
</feature>
<name>A0AAV7WUB0_PLEWA</name>
<protein>
    <submittedName>
        <fullName evidence="2">Uncharacterized protein</fullName>
    </submittedName>
</protein>
<evidence type="ECO:0000256" key="1">
    <source>
        <dbReference type="SAM" id="MobiDB-lite"/>
    </source>
</evidence>
<dbReference type="Proteomes" id="UP001066276">
    <property type="component" value="Chromosome 1_1"/>
</dbReference>
<organism evidence="2 3">
    <name type="scientific">Pleurodeles waltl</name>
    <name type="common">Iberian ribbed newt</name>
    <dbReference type="NCBI Taxonomy" id="8319"/>
    <lineage>
        <taxon>Eukaryota</taxon>
        <taxon>Metazoa</taxon>
        <taxon>Chordata</taxon>
        <taxon>Craniata</taxon>
        <taxon>Vertebrata</taxon>
        <taxon>Euteleostomi</taxon>
        <taxon>Amphibia</taxon>
        <taxon>Batrachia</taxon>
        <taxon>Caudata</taxon>
        <taxon>Salamandroidea</taxon>
        <taxon>Salamandridae</taxon>
        <taxon>Pleurodelinae</taxon>
        <taxon>Pleurodeles</taxon>
    </lineage>
</organism>
<accession>A0AAV7WUB0</accession>
<dbReference type="AlphaFoldDB" id="A0AAV7WUB0"/>
<feature type="region of interest" description="Disordered" evidence="1">
    <location>
        <begin position="26"/>
        <end position="67"/>
    </location>
</feature>
<sequence length="161" mass="16873">MGSLPSVRHQPLQPLPAAAPAALRGGLGLNRLTDPPSQSGLQAPCRSPGRTQEASPHPSAAGAAPAEGVRAALKLEKAWAAELGYARLLTPPSWPRPVFLGPCEDGVQAAMAVEGRRMYEHVITDDSLKAGCGSCVTTLPPWCGDKPWPRGVNIRGSQYPP</sequence>
<evidence type="ECO:0000313" key="3">
    <source>
        <dbReference type="Proteomes" id="UP001066276"/>
    </source>
</evidence>
<gene>
    <name evidence="2" type="ORF">NDU88_004467</name>
</gene>
<evidence type="ECO:0000313" key="2">
    <source>
        <dbReference type="EMBL" id="KAJ1216869.1"/>
    </source>
</evidence>
<dbReference type="EMBL" id="JANPWB010000001">
    <property type="protein sequence ID" value="KAJ1216869.1"/>
    <property type="molecule type" value="Genomic_DNA"/>
</dbReference>
<reference evidence="2" key="1">
    <citation type="journal article" date="2022" name="bioRxiv">
        <title>Sequencing and chromosome-scale assembly of the giantPleurodeles waltlgenome.</title>
        <authorList>
            <person name="Brown T."/>
            <person name="Elewa A."/>
            <person name="Iarovenko S."/>
            <person name="Subramanian E."/>
            <person name="Araus A.J."/>
            <person name="Petzold A."/>
            <person name="Susuki M."/>
            <person name="Suzuki K.-i.T."/>
            <person name="Hayashi T."/>
            <person name="Toyoda A."/>
            <person name="Oliveira C."/>
            <person name="Osipova E."/>
            <person name="Leigh N.D."/>
            <person name="Simon A."/>
            <person name="Yun M.H."/>
        </authorList>
    </citation>
    <scope>NUCLEOTIDE SEQUENCE</scope>
    <source>
        <strain evidence="2">20211129_DDA</strain>
        <tissue evidence="2">Liver</tissue>
    </source>
</reference>
<proteinExistence type="predicted"/>
<comment type="caution">
    <text evidence="2">The sequence shown here is derived from an EMBL/GenBank/DDBJ whole genome shotgun (WGS) entry which is preliminary data.</text>
</comment>